<dbReference type="SUPFAM" id="SSF48366">
    <property type="entry name" value="Ras GEF"/>
    <property type="match status" value="1"/>
</dbReference>
<dbReference type="PROSITE" id="PS50009">
    <property type="entry name" value="RASGEF_CAT"/>
    <property type="match status" value="1"/>
</dbReference>
<dbReference type="Pfam" id="PF00618">
    <property type="entry name" value="RasGEF_N"/>
    <property type="match status" value="1"/>
</dbReference>
<sequence length="1165" mass="128567">GGESSGGGSANRGGNKLARRARSFKEDFLDILSQMRSPGSGGGTSGSASSAGSPKPPRSPKPRTSSSSDVPQNEERNPLADLDLHVKQVQLALKHFRDVVSKNKLEVLPGNGTIVLESIATIQSVLKTFVFFDQSTALMSATKQVYQSLTMLIKLCDDVLIGGEKGLNKQNVTEVLQQVEDAVQNLVSLVRGKLSDHKSLSKINHASENLPYKGIIVEPPLRSSLPDIPLTPRERQALLEGAARHHHQTYSSESITDTPPPKPPLPSSHFCSIVLWIGDSPPPLPPKKKSSGGGTVVGPPSHSMERLSLRSDNSSLGSLDSMLNTSSKDEEELHAIMDEENSITLPDASLLAHDFTGMGSLVNGSQASSCCWDSSCSNASDHTHLTESPDPPASSFNSHSIGSLWLSVLALFTSTFSSGGASFPFYAVTPCTNSAVERSTLSSAFVSLHQSSTQSFNYSSSSHSSSATTVSCAASTGTTLEESRIISTTTTTRQQISSSAATVSSGDVVDRSTPPPPALPEKKRSRRERHPSQYDNVPSVPVCQPTSNSSPTDSKPPPLPLKKKHIMAYMEMFGNCSQPSASELLRHSVHTYSLLEAEWQQHQVSLTTTQSCSFTHSFSTSQRNGSGQLLMSRTVCGGKLSPGLPPALPPKRGRLKSAATPPPIEPAPPIMGKTSNNTLNPRILSYCRIERRGLDLFHERCYHNISTIIIFSNSSLFQITLINKFNYLVNGPETNLHRLSGRGRMTATSTVEVAPVTNGGLIAPVDASPLFELDVSKLLVFMRPDEEGPAIRGGHPDALVIHATKASKNDFLYQEAFLTTYRTFMQPLDLIEKLCMRQQRFSGNIDPAKQRSARETFSLLVRVVSDLTVSDLEDTVMKALMEFVYQLLCAGDLTMARVLRVIILEKYNNKQMCSIANTSLSSQQIYTRQSTLIDFKSDHVAEQMTLLDSELFMKIEIPEVLIWAQEQNEERSPNLTRFTEHFNKMSYWARSRILEQNDAKDRERYVVKFIKIMKHLRKINNFNSYLALLSALDSAPIRRLEWQKHITEGLKEYCALIDSSSSFRAYRQALGETQPPCIPYIGLVLQDLTFVHIGNSDYLSDGVINFSKRWQQFNIVENMKRFKKGTYNFKKNERIIAFFSNFDDFLCEEAMWQISESIKPRGSKK</sequence>
<dbReference type="GO" id="GO:0007265">
    <property type="term" value="P:Ras protein signal transduction"/>
    <property type="evidence" value="ECO:0007669"/>
    <property type="project" value="TreeGrafter"/>
</dbReference>
<dbReference type="OMA" id="LAYMEVC"/>
<dbReference type="PROSITE" id="PS00720">
    <property type="entry name" value="RASGEF"/>
    <property type="match status" value="1"/>
</dbReference>
<proteinExistence type="predicted"/>
<dbReference type="InterPro" id="IPR019804">
    <property type="entry name" value="Ras_G-nucl-exch_fac_CS"/>
</dbReference>
<dbReference type="Pfam" id="PF00617">
    <property type="entry name" value="RasGEF"/>
    <property type="match status" value="1"/>
</dbReference>
<dbReference type="GO" id="GO:0005085">
    <property type="term" value="F:guanyl-nucleotide exchange factor activity"/>
    <property type="evidence" value="ECO:0007669"/>
    <property type="project" value="UniProtKB-KW"/>
</dbReference>
<name>T1HVL0_RHOPR</name>
<dbReference type="VEuPathDB" id="VectorBase:RPRC008080"/>
<evidence type="ECO:0000256" key="2">
    <source>
        <dbReference type="ARBA" id="ARBA00083313"/>
    </source>
</evidence>
<dbReference type="InParanoid" id="T1HVL0"/>
<feature type="compositionally biased region" description="Low complexity" evidence="3">
    <location>
        <begin position="484"/>
        <end position="502"/>
    </location>
</feature>
<dbReference type="Proteomes" id="UP000015103">
    <property type="component" value="Unassembled WGS sequence"/>
</dbReference>
<dbReference type="InterPro" id="IPR036964">
    <property type="entry name" value="RASGEF_cat_dom_sf"/>
</dbReference>
<dbReference type="PANTHER" id="PTHR23113:SF224">
    <property type="entry name" value="RAP GUANINE NUCLEOTIDE EXCHANGE FACTOR 1"/>
    <property type="match status" value="1"/>
</dbReference>
<feature type="compositionally biased region" description="Polar residues" evidence="3">
    <location>
        <begin position="544"/>
        <end position="553"/>
    </location>
</feature>
<organism evidence="4 5">
    <name type="scientific">Rhodnius prolixus</name>
    <name type="common">Triatomid bug</name>
    <dbReference type="NCBI Taxonomy" id="13249"/>
    <lineage>
        <taxon>Eukaryota</taxon>
        <taxon>Metazoa</taxon>
        <taxon>Ecdysozoa</taxon>
        <taxon>Arthropoda</taxon>
        <taxon>Hexapoda</taxon>
        <taxon>Insecta</taxon>
        <taxon>Pterygota</taxon>
        <taxon>Neoptera</taxon>
        <taxon>Paraneoptera</taxon>
        <taxon>Hemiptera</taxon>
        <taxon>Heteroptera</taxon>
        <taxon>Panheteroptera</taxon>
        <taxon>Cimicomorpha</taxon>
        <taxon>Reduviidae</taxon>
        <taxon>Triatominae</taxon>
        <taxon>Rhodnius</taxon>
    </lineage>
</organism>
<dbReference type="InterPro" id="IPR001895">
    <property type="entry name" value="RASGEF_cat_dom"/>
</dbReference>
<dbReference type="FunFam" id="1.10.840.10:FF:000009">
    <property type="entry name" value="rap guanine nucleotide exchange factor 1"/>
    <property type="match status" value="1"/>
</dbReference>
<dbReference type="HOGENOM" id="CLU_003982_0_0_1"/>
<feature type="region of interest" description="Disordered" evidence="3">
    <location>
        <begin position="1"/>
        <end position="20"/>
    </location>
</feature>
<dbReference type="InterPro" id="IPR023578">
    <property type="entry name" value="Ras_GEF_dom_sf"/>
</dbReference>
<dbReference type="CDD" id="cd00155">
    <property type="entry name" value="RasGEF"/>
    <property type="match status" value="1"/>
</dbReference>
<evidence type="ECO:0000256" key="3">
    <source>
        <dbReference type="SAM" id="MobiDB-lite"/>
    </source>
</evidence>
<dbReference type="PANTHER" id="PTHR23113">
    <property type="entry name" value="GUANINE NUCLEOTIDE EXCHANGE FACTOR"/>
    <property type="match status" value="1"/>
</dbReference>
<feature type="compositionally biased region" description="Gly residues" evidence="3">
    <location>
        <begin position="1"/>
        <end position="11"/>
    </location>
</feature>
<feature type="region of interest" description="Disordered" evidence="3">
    <location>
        <begin position="484"/>
        <end position="561"/>
    </location>
</feature>
<dbReference type="eggNOG" id="KOG3417">
    <property type="taxonomic scope" value="Eukaryota"/>
</dbReference>
<dbReference type="Gene3D" id="1.20.870.10">
    <property type="entry name" value="Son of sevenless (SoS) protein Chain: S domain 1"/>
    <property type="match status" value="1"/>
</dbReference>
<dbReference type="EMBL" id="ACPB03015774">
    <property type="status" value="NOT_ANNOTATED_CDS"/>
    <property type="molecule type" value="Genomic_DNA"/>
</dbReference>
<dbReference type="SMART" id="SM00147">
    <property type="entry name" value="RasGEF"/>
    <property type="match status" value="1"/>
</dbReference>
<dbReference type="Gene3D" id="1.10.840.10">
    <property type="entry name" value="Ras guanine-nucleotide exchange factors catalytic domain"/>
    <property type="match status" value="1"/>
</dbReference>
<feature type="compositionally biased region" description="Pro residues" evidence="3">
    <location>
        <begin position="660"/>
        <end position="669"/>
    </location>
</feature>
<feature type="region of interest" description="Disordered" evidence="3">
    <location>
        <begin position="641"/>
        <end position="676"/>
    </location>
</feature>
<dbReference type="CDD" id="cd06224">
    <property type="entry name" value="REM"/>
    <property type="match status" value="1"/>
</dbReference>
<evidence type="ECO:0000256" key="1">
    <source>
        <dbReference type="ARBA" id="ARBA00022658"/>
    </source>
</evidence>
<dbReference type="STRING" id="13249.T1HVL0"/>
<evidence type="ECO:0000313" key="4">
    <source>
        <dbReference type="EnsemblMetazoa" id="RPRC008080-PA"/>
    </source>
</evidence>
<feature type="region of interest" description="Disordered" evidence="3">
    <location>
        <begin position="282"/>
        <end position="318"/>
    </location>
</feature>
<dbReference type="FunCoup" id="T1HVL0">
    <property type="interactions" value="544"/>
</dbReference>
<keyword evidence="5" id="KW-1185">Reference proteome</keyword>
<dbReference type="PROSITE" id="PS50212">
    <property type="entry name" value="RASGEF_NTER"/>
    <property type="match status" value="1"/>
</dbReference>
<dbReference type="GO" id="GO:0005886">
    <property type="term" value="C:plasma membrane"/>
    <property type="evidence" value="ECO:0007669"/>
    <property type="project" value="TreeGrafter"/>
</dbReference>
<dbReference type="InterPro" id="IPR008937">
    <property type="entry name" value="Ras-like_GEF"/>
</dbReference>
<feature type="region of interest" description="Disordered" evidence="3">
    <location>
        <begin position="241"/>
        <end position="264"/>
    </location>
</feature>
<dbReference type="AlphaFoldDB" id="T1HVL0"/>
<dbReference type="EnsemblMetazoa" id="RPRC008080-RA">
    <property type="protein sequence ID" value="RPRC008080-PA"/>
    <property type="gene ID" value="RPRC008080"/>
</dbReference>
<evidence type="ECO:0000313" key="5">
    <source>
        <dbReference type="Proteomes" id="UP000015103"/>
    </source>
</evidence>
<protein>
    <recommendedName>
        <fullName evidence="2">CRK SH3-binding GNRP</fullName>
    </recommendedName>
</protein>
<feature type="region of interest" description="Disordered" evidence="3">
    <location>
        <begin position="28"/>
        <end position="81"/>
    </location>
</feature>
<dbReference type="InterPro" id="IPR000651">
    <property type="entry name" value="Ras-like_Gua-exchang_fac_N"/>
</dbReference>
<accession>T1HVL0</accession>
<dbReference type="SMART" id="SM00229">
    <property type="entry name" value="RasGEFN"/>
    <property type="match status" value="1"/>
</dbReference>
<keyword evidence="1" id="KW-0344">Guanine-nucleotide releasing factor</keyword>
<reference evidence="4" key="1">
    <citation type="submission" date="2015-05" db="UniProtKB">
        <authorList>
            <consortium name="EnsemblMetazoa"/>
        </authorList>
    </citation>
    <scope>IDENTIFICATION</scope>
</reference>